<feature type="region of interest" description="Disordered" evidence="1">
    <location>
        <begin position="1"/>
        <end position="21"/>
    </location>
</feature>
<name>A0AAN8J2C1_TRICO</name>
<evidence type="ECO:0000313" key="3">
    <source>
        <dbReference type="Proteomes" id="UP001331761"/>
    </source>
</evidence>
<evidence type="ECO:0000256" key="1">
    <source>
        <dbReference type="SAM" id="MobiDB-lite"/>
    </source>
</evidence>
<dbReference type="Proteomes" id="UP001331761">
    <property type="component" value="Unassembled WGS sequence"/>
</dbReference>
<dbReference type="EMBL" id="WIXE01008382">
    <property type="protein sequence ID" value="KAK5979414.1"/>
    <property type="molecule type" value="Genomic_DNA"/>
</dbReference>
<keyword evidence="3" id="KW-1185">Reference proteome</keyword>
<gene>
    <name evidence="2" type="ORF">GCK32_007392</name>
</gene>
<dbReference type="AlphaFoldDB" id="A0AAN8J2C1"/>
<protein>
    <submittedName>
        <fullName evidence="2">Uncharacterized protein</fullName>
    </submittedName>
</protein>
<reference evidence="2 3" key="1">
    <citation type="submission" date="2019-10" db="EMBL/GenBank/DDBJ databases">
        <title>Assembly and Annotation for the nematode Trichostrongylus colubriformis.</title>
        <authorList>
            <person name="Martin J."/>
        </authorList>
    </citation>
    <scope>NUCLEOTIDE SEQUENCE [LARGE SCALE GENOMIC DNA]</scope>
    <source>
        <strain evidence="2">G859</strain>
        <tissue evidence="2">Whole worm</tissue>
    </source>
</reference>
<evidence type="ECO:0000313" key="2">
    <source>
        <dbReference type="EMBL" id="KAK5979414.1"/>
    </source>
</evidence>
<organism evidence="2 3">
    <name type="scientific">Trichostrongylus colubriformis</name>
    <name type="common">Black scour worm</name>
    <dbReference type="NCBI Taxonomy" id="6319"/>
    <lineage>
        <taxon>Eukaryota</taxon>
        <taxon>Metazoa</taxon>
        <taxon>Ecdysozoa</taxon>
        <taxon>Nematoda</taxon>
        <taxon>Chromadorea</taxon>
        <taxon>Rhabditida</taxon>
        <taxon>Rhabditina</taxon>
        <taxon>Rhabditomorpha</taxon>
        <taxon>Strongyloidea</taxon>
        <taxon>Trichostrongylidae</taxon>
        <taxon>Trichostrongylus</taxon>
    </lineage>
</organism>
<feature type="non-terminal residue" evidence="2">
    <location>
        <position position="80"/>
    </location>
</feature>
<sequence>MVNIAATSRGPESSSATPENHLPIVESLNNEETVNHAHELAKRRIIHYEGIINSNRHLPTDNKFFTEERITLRVTLKLFF</sequence>
<comment type="caution">
    <text evidence="2">The sequence shown here is derived from an EMBL/GenBank/DDBJ whole genome shotgun (WGS) entry which is preliminary data.</text>
</comment>
<accession>A0AAN8J2C1</accession>
<proteinExistence type="predicted"/>